<evidence type="ECO:0000256" key="2">
    <source>
        <dbReference type="SAM" id="Phobius"/>
    </source>
</evidence>
<gene>
    <name evidence="3" type="ORF">ACFQRB_00250</name>
</gene>
<feature type="transmembrane region" description="Helical" evidence="2">
    <location>
        <begin position="226"/>
        <end position="245"/>
    </location>
</feature>
<keyword evidence="4" id="KW-1185">Reference proteome</keyword>
<keyword evidence="2" id="KW-1133">Transmembrane helix</keyword>
<organism evidence="3 4">
    <name type="scientific">Halobaculum litoreum</name>
    <dbReference type="NCBI Taxonomy" id="3031998"/>
    <lineage>
        <taxon>Archaea</taxon>
        <taxon>Methanobacteriati</taxon>
        <taxon>Methanobacteriota</taxon>
        <taxon>Stenosarchaea group</taxon>
        <taxon>Halobacteria</taxon>
        <taxon>Halobacteriales</taxon>
        <taxon>Haloferacaceae</taxon>
        <taxon>Halobaculum</taxon>
    </lineage>
</organism>
<dbReference type="AlphaFoldDB" id="A0ABD5XPM1"/>
<evidence type="ECO:0000256" key="1">
    <source>
        <dbReference type="SAM" id="MobiDB-lite"/>
    </source>
</evidence>
<sequence length="917" mass="100701">MNHARAARTAAAAVLVLSTVVVGFGGGVASAATDARGPGVTAQVNETATNTTEGYTVRGLSRTLRFDAPASVRPWGDMGQIWLRHVPVGLLTPNDPANASRYVRPYTTVQRKAVYLGSYRGWTADPLDLTVRIVTWNKGTRVENSSSGRRVVEVPRNVTVSDVSVTLPGGGYDRAKVELPRFYDTSKRVTMWVVGHRETTQWTFRLKTSKATQSVPIGSLGGVIKWSLFNIFIYVLGVAGGLVVLDAKVMRKVGKGPQWGRWSTGSSGSRRCSSGVRVLRGYHGHARAPSALLGVLGGVFIGGLVLYAMSGTGERSLFLQPRAETGEVLPDGSGTWWWANRVHTVVEREKDGKKVIPRSGWLPFLARAWPFVDATPVMEFSASEQRKLEAPPEDFTLPDEDESSVWDRIRTRIEGRPGEGDEFDTIYLVDPLADDVVQYDEETFEWAFPSLVSFPEDEDSGTWVRGVPLPSIAFGKIVGGTTVVVLAGAVVTLSLASVGWGIVAGGVALLALVTRPVEGSARVELAPAAFDSVLGNVVRTLEGYSERADADHFREKYHESDALRRVERVRERERDTETVFGTLAERLAPEEPNPDAGGPRPRAPTRRSRREVKRMIKSGFGVEDAPSETDDVGASSDTTTDTGAARPAEFDREAVDRLQRSLPETTNLRPAIQKLTSDHVDLLGSFVDGFDSRREFIRWGQRAVILTLGELSGEWVADRAFAGLDLSVLVTSPARERWVDDVEELQPPDRAADMRRGVVATDLTPACSAAVRRLRWSAVEYVSDEDDTLQPDPDVQQHPGMRPSLTEVHERQRWALDRALEGFDSLDALSVWGQRLTEASYAEVPDDLLTRVTVDEAETSRRYLVVSPHDADHGPFFRESFAAEFLLPAFARAARKVAKRAGELAEQETTETTDKRM</sequence>
<proteinExistence type="predicted"/>
<feature type="compositionally biased region" description="Low complexity" evidence="1">
    <location>
        <begin position="632"/>
        <end position="645"/>
    </location>
</feature>
<feature type="compositionally biased region" description="Basic residues" evidence="1">
    <location>
        <begin position="603"/>
        <end position="616"/>
    </location>
</feature>
<reference evidence="3 4" key="1">
    <citation type="journal article" date="2019" name="Int. J. Syst. Evol. Microbiol.">
        <title>The Global Catalogue of Microorganisms (GCM) 10K type strain sequencing project: providing services to taxonomists for standard genome sequencing and annotation.</title>
        <authorList>
            <consortium name="The Broad Institute Genomics Platform"/>
            <consortium name="The Broad Institute Genome Sequencing Center for Infectious Disease"/>
            <person name="Wu L."/>
            <person name="Ma J."/>
        </authorList>
    </citation>
    <scope>NUCLEOTIDE SEQUENCE [LARGE SCALE GENOMIC DNA]</scope>
    <source>
        <strain evidence="3 4">DT92</strain>
    </source>
</reference>
<dbReference type="EMBL" id="JBHSZG010000001">
    <property type="protein sequence ID" value="MFC7135461.1"/>
    <property type="molecule type" value="Genomic_DNA"/>
</dbReference>
<feature type="transmembrane region" description="Helical" evidence="2">
    <location>
        <begin position="290"/>
        <end position="309"/>
    </location>
</feature>
<feature type="compositionally biased region" description="Basic and acidic residues" evidence="1">
    <location>
        <begin position="568"/>
        <end position="577"/>
    </location>
</feature>
<evidence type="ECO:0008006" key="5">
    <source>
        <dbReference type="Google" id="ProtNLM"/>
    </source>
</evidence>
<keyword evidence="2" id="KW-0812">Transmembrane</keyword>
<protein>
    <recommendedName>
        <fullName evidence="5">DUF2207 domain-containing protein</fullName>
    </recommendedName>
</protein>
<evidence type="ECO:0000313" key="3">
    <source>
        <dbReference type="EMBL" id="MFC7135461.1"/>
    </source>
</evidence>
<keyword evidence="2" id="KW-0472">Membrane</keyword>
<feature type="region of interest" description="Disordered" evidence="1">
    <location>
        <begin position="568"/>
        <end position="652"/>
    </location>
</feature>
<evidence type="ECO:0000313" key="4">
    <source>
        <dbReference type="Proteomes" id="UP001596368"/>
    </source>
</evidence>
<accession>A0ABD5XPM1</accession>
<name>A0ABD5XPM1_9EURY</name>
<comment type="caution">
    <text evidence="3">The sequence shown here is derived from an EMBL/GenBank/DDBJ whole genome shotgun (WGS) entry which is preliminary data.</text>
</comment>
<dbReference type="Proteomes" id="UP001596368">
    <property type="component" value="Unassembled WGS sequence"/>
</dbReference>